<protein>
    <submittedName>
        <fullName evidence="3">M28 family peptidase</fullName>
    </submittedName>
</protein>
<dbReference type="Pfam" id="PF04389">
    <property type="entry name" value="Peptidase_M28"/>
    <property type="match status" value="1"/>
</dbReference>
<evidence type="ECO:0000256" key="1">
    <source>
        <dbReference type="SAM" id="MobiDB-lite"/>
    </source>
</evidence>
<proteinExistence type="predicted"/>
<dbReference type="PANTHER" id="PTHR10404:SF46">
    <property type="entry name" value="VACUOLAR PROTEIN SORTING-ASSOCIATED PROTEIN 70"/>
    <property type="match status" value="1"/>
</dbReference>
<accession>A0ABS7VSD1</accession>
<dbReference type="SUPFAM" id="SSF52025">
    <property type="entry name" value="PA domain"/>
    <property type="match status" value="1"/>
</dbReference>
<dbReference type="Gene3D" id="3.50.30.30">
    <property type="match status" value="1"/>
</dbReference>
<dbReference type="InterPro" id="IPR039373">
    <property type="entry name" value="Peptidase_M28B"/>
</dbReference>
<dbReference type="RefSeq" id="WP_224314812.1">
    <property type="nucleotide sequence ID" value="NZ_JAIRBM010000014.1"/>
</dbReference>
<dbReference type="InterPro" id="IPR007484">
    <property type="entry name" value="Peptidase_M28"/>
</dbReference>
<name>A0ABS7VSD1_9HYPH</name>
<organism evidence="3 4">
    <name type="scientific">Microvirga puerhi</name>
    <dbReference type="NCBI Taxonomy" id="2876078"/>
    <lineage>
        <taxon>Bacteria</taxon>
        <taxon>Pseudomonadati</taxon>
        <taxon>Pseudomonadota</taxon>
        <taxon>Alphaproteobacteria</taxon>
        <taxon>Hyphomicrobiales</taxon>
        <taxon>Methylobacteriaceae</taxon>
        <taxon>Microvirga</taxon>
    </lineage>
</organism>
<dbReference type="Proteomes" id="UP000704176">
    <property type="component" value="Unassembled WGS sequence"/>
</dbReference>
<evidence type="ECO:0000313" key="4">
    <source>
        <dbReference type="Proteomes" id="UP000704176"/>
    </source>
</evidence>
<feature type="domain" description="Peptidase M28" evidence="2">
    <location>
        <begin position="233"/>
        <end position="420"/>
    </location>
</feature>
<evidence type="ECO:0000259" key="2">
    <source>
        <dbReference type="Pfam" id="PF04389"/>
    </source>
</evidence>
<dbReference type="SUPFAM" id="SSF53187">
    <property type="entry name" value="Zn-dependent exopeptidases"/>
    <property type="match status" value="1"/>
</dbReference>
<dbReference type="PANTHER" id="PTHR10404">
    <property type="entry name" value="N-ACETYLATED-ALPHA-LINKED ACIDIC DIPEPTIDASE"/>
    <property type="match status" value="1"/>
</dbReference>
<feature type="compositionally biased region" description="Low complexity" evidence="1">
    <location>
        <begin position="7"/>
        <end position="21"/>
    </location>
</feature>
<comment type="caution">
    <text evidence="3">The sequence shown here is derived from an EMBL/GenBank/DDBJ whole genome shotgun (WGS) entry which is preliminary data.</text>
</comment>
<reference evidence="3 4" key="1">
    <citation type="submission" date="2021-09" db="EMBL/GenBank/DDBJ databases">
        <title>The complete genome sequence of a new microorganism.</title>
        <authorList>
            <person name="Zi Z."/>
        </authorList>
    </citation>
    <scope>NUCLEOTIDE SEQUENCE [LARGE SCALE GENOMIC DNA]</scope>
    <source>
        <strain evidence="3 4">WGZ8</strain>
    </source>
</reference>
<feature type="region of interest" description="Disordered" evidence="1">
    <location>
        <begin position="1"/>
        <end position="22"/>
    </location>
</feature>
<evidence type="ECO:0000313" key="3">
    <source>
        <dbReference type="EMBL" id="MBZ6078061.1"/>
    </source>
</evidence>
<keyword evidence="4" id="KW-1185">Reference proteome</keyword>
<dbReference type="Gene3D" id="3.40.630.10">
    <property type="entry name" value="Zn peptidases"/>
    <property type="match status" value="1"/>
</dbReference>
<sequence length="580" mass="64084">MSELQRSSSSGPAGTSSLGATVEPTRLMGHLREFARRVKLSGTPEELESFRYLQRQMEQFGYRTQLIFHDAYISLPIRSRVLIDGHELKSITHSMSVPTPQDGLTADLVYVGEGDEAAITRQDVRGRIVLVDGIATEDVAAFASRAGALGQIHISPNEHLYEMCVSPVWGNPSQHTRAHLPSTAICTISRDDGAILRERCLNGETVRASLRTEVDTGWRKTPLLVADLEAPTGDPDSPFVLLSGHHDTWHYGVMDNGGANATMLEAARLLAERRADWRRGLRICFWSGHSHGRYSGSAWYADEYWDDLDRRCVAHVNVDSTGGEGATILTNSGVIDELKGVAADAVKAVTGQIHAGRRQGRAADQSFWGVGIPSMFGSLSHQPPGPVKMLTALGWWWHTPHDLFEHIDPDNLARDTKIILWVLDRLLKERVLPLDYTAYADALLAELAPLDDELADILPIDGLKRAAETLRRHAAALTAMASTASDRDAERINQTLMQVARALVPINYTTGERFHHDSAMPHPAWLALEGLRELARQDARSTDLPFYVVHARQTRNRVAHALRQANEAIEVQLLDHARGA</sequence>
<dbReference type="InterPro" id="IPR046450">
    <property type="entry name" value="PA_dom_sf"/>
</dbReference>
<dbReference type="EMBL" id="JAIRBM010000014">
    <property type="protein sequence ID" value="MBZ6078061.1"/>
    <property type="molecule type" value="Genomic_DNA"/>
</dbReference>
<gene>
    <name evidence="3" type="ORF">K9B37_17485</name>
</gene>